<feature type="domain" description="Sialidase" evidence="10">
    <location>
        <begin position="102"/>
        <end position="394"/>
    </location>
</feature>
<evidence type="ECO:0000256" key="1">
    <source>
        <dbReference type="ARBA" id="ARBA00000427"/>
    </source>
</evidence>
<comment type="catalytic activity">
    <reaction evidence="1">
        <text>Hydrolysis of alpha-(2-&gt;3)-, alpha-(2-&gt;6)-, alpha-(2-&gt;8)- glycosidic linkages of terminal sialic acid residues in oligosaccharides, glycoproteins, glycolipids, colominic acid and synthetic substrates.</text>
        <dbReference type="EC" id="3.2.1.18"/>
    </reaction>
</comment>
<dbReference type="PANTHER" id="PTHR10628:SF6">
    <property type="entry name" value="SIALIDASE-2"/>
    <property type="match status" value="1"/>
</dbReference>
<evidence type="ECO:0000259" key="10">
    <source>
        <dbReference type="Pfam" id="PF13088"/>
    </source>
</evidence>
<sequence length="435" mass="48736">MAAIPSLLTSHLPSIPNAMRGREECCDTHTEPLMAGIRAWAEMSSDDRLIQEGPSTMASFPVLEQETLFQNSTWSYRIPALLYLPRFSIILAFAEEREDVVDEHAKLLSMRRGVYDPTTHHVQWNSMETIVSAQLKDHRSMNPCPVYDEISGKLILFFIAVPGKISEQHQLRTKINLVRLCYVTSMDQGRTWSTAQDVTNSTISTEYKNWATFAVGPGHGLQLLNKARSLVIPAYAYRILDPKQHPTPHAFCFISSDHGTTWEMGNFVGEESAVECQVAEVHTCGRRVLYCNARSSRGARIQAVSYNHGVDFEGGQRVEMLVEPPSGCHGSVTAFPPPPDAGCQDSWLLYAHPTDPKGRRDLGIYLNKSPLNPARWTKPSILFKGLCAYSDLQYMGVGPDGSPLFSCLFEYGTHQQCEEIIFVMFTLKQAFPSER</sequence>
<evidence type="ECO:0000256" key="3">
    <source>
        <dbReference type="ARBA" id="ARBA00012733"/>
    </source>
</evidence>
<evidence type="ECO:0000313" key="11">
    <source>
        <dbReference type="Ensembl" id="ENSFTIP00000021373.1"/>
    </source>
</evidence>
<dbReference type="AlphaFoldDB" id="A0A8C4V1W9"/>
<dbReference type="Ensembl" id="ENSFTIT00000022267.1">
    <property type="protein sequence ID" value="ENSFTIP00000021373.1"/>
    <property type="gene ID" value="ENSFTIG00000013887.1"/>
</dbReference>
<evidence type="ECO:0000256" key="8">
    <source>
        <dbReference type="ARBA" id="ARBA00023277"/>
    </source>
</evidence>
<dbReference type="InterPro" id="IPR026856">
    <property type="entry name" value="Sialidase_fam"/>
</dbReference>
<evidence type="ECO:0000256" key="5">
    <source>
        <dbReference type="ARBA" id="ARBA00022801"/>
    </source>
</evidence>
<dbReference type="GO" id="GO:0009313">
    <property type="term" value="P:oligosaccharide catabolic process"/>
    <property type="evidence" value="ECO:0007669"/>
    <property type="project" value="TreeGrafter"/>
</dbReference>
<keyword evidence="8" id="KW-0119">Carbohydrate metabolism</keyword>
<evidence type="ECO:0000256" key="4">
    <source>
        <dbReference type="ARBA" id="ARBA00022737"/>
    </source>
</evidence>
<evidence type="ECO:0000256" key="6">
    <source>
        <dbReference type="ARBA" id="ARBA00022963"/>
    </source>
</evidence>
<comment type="similarity">
    <text evidence="2">Belongs to the glycosyl hydrolase 33 family.</text>
</comment>
<reference evidence="11" key="1">
    <citation type="submission" date="2025-08" db="UniProtKB">
        <authorList>
            <consortium name="Ensembl"/>
        </authorList>
    </citation>
    <scope>IDENTIFICATION</scope>
</reference>
<dbReference type="GO" id="GO:0004308">
    <property type="term" value="F:exo-alpha-sialidase activity"/>
    <property type="evidence" value="ECO:0007669"/>
    <property type="project" value="UniProtKB-EC"/>
</dbReference>
<reference evidence="11" key="2">
    <citation type="submission" date="2025-09" db="UniProtKB">
        <authorList>
            <consortium name="Ensembl"/>
        </authorList>
    </citation>
    <scope>IDENTIFICATION</scope>
</reference>
<organism evidence="11 12">
    <name type="scientific">Falco tinnunculus</name>
    <name type="common">Common kestrel</name>
    <dbReference type="NCBI Taxonomy" id="100819"/>
    <lineage>
        <taxon>Eukaryota</taxon>
        <taxon>Metazoa</taxon>
        <taxon>Chordata</taxon>
        <taxon>Craniata</taxon>
        <taxon>Vertebrata</taxon>
        <taxon>Euteleostomi</taxon>
        <taxon>Archelosauria</taxon>
        <taxon>Archosauria</taxon>
        <taxon>Dinosauria</taxon>
        <taxon>Saurischia</taxon>
        <taxon>Theropoda</taxon>
        <taxon>Coelurosauria</taxon>
        <taxon>Aves</taxon>
        <taxon>Neognathae</taxon>
        <taxon>Neoaves</taxon>
        <taxon>Telluraves</taxon>
        <taxon>Australaves</taxon>
        <taxon>Falconiformes</taxon>
        <taxon>Falconidae</taxon>
        <taxon>Falco</taxon>
    </lineage>
</organism>
<dbReference type="Pfam" id="PF13088">
    <property type="entry name" value="BNR_2"/>
    <property type="match status" value="1"/>
</dbReference>
<dbReference type="EC" id="3.2.1.18" evidence="3"/>
<evidence type="ECO:0000256" key="9">
    <source>
        <dbReference type="ARBA" id="ARBA00023295"/>
    </source>
</evidence>
<dbReference type="GO" id="GO:0005737">
    <property type="term" value="C:cytoplasm"/>
    <property type="evidence" value="ECO:0007669"/>
    <property type="project" value="TreeGrafter"/>
</dbReference>
<dbReference type="CDD" id="cd15482">
    <property type="entry name" value="Sialidase_non-viral"/>
    <property type="match status" value="1"/>
</dbReference>
<dbReference type="GO" id="GO:0016020">
    <property type="term" value="C:membrane"/>
    <property type="evidence" value="ECO:0007669"/>
    <property type="project" value="TreeGrafter"/>
</dbReference>
<dbReference type="OrthoDB" id="2739686at2759"/>
<protein>
    <recommendedName>
        <fullName evidence="3">exo-alpha-sialidase</fullName>
        <ecNumber evidence="3">3.2.1.18</ecNumber>
    </recommendedName>
</protein>
<keyword evidence="12" id="KW-1185">Reference proteome</keyword>
<keyword evidence="4" id="KW-0677">Repeat</keyword>
<dbReference type="SUPFAM" id="SSF50939">
    <property type="entry name" value="Sialidases"/>
    <property type="match status" value="1"/>
</dbReference>
<name>A0A8C4V1W9_FALTI</name>
<dbReference type="InterPro" id="IPR036278">
    <property type="entry name" value="Sialidase_sf"/>
</dbReference>
<dbReference type="InterPro" id="IPR011040">
    <property type="entry name" value="Sialidase"/>
</dbReference>
<keyword evidence="7" id="KW-0443">Lipid metabolism</keyword>
<dbReference type="OMA" id="SDHGTTW"/>
<dbReference type="GO" id="GO:0006689">
    <property type="term" value="P:ganglioside catabolic process"/>
    <property type="evidence" value="ECO:0007669"/>
    <property type="project" value="TreeGrafter"/>
</dbReference>
<keyword evidence="9" id="KW-0326">Glycosidase</keyword>
<dbReference type="Gene3D" id="2.120.10.10">
    <property type="match status" value="1"/>
</dbReference>
<evidence type="ECO:0000256" key="2">
    <source>
        <dbReference type="ARBA" id="ARBA00009348"/>
    </source>
</evidence>
<dbReference type="FunFam" id="2.120.10.10:FF:000002">
    <property type="entry name" value="Neuraminidase 3"/>
    <property type="match status" value="1"/>
</dbReference>
<dbReference type="PANTHER" id="PTHR10628">
    <property type="entry name" value="SIALIDASE"/>
    <property type="match status" value="1"/>
</dbReference>
<proteinExistence type="inferred from homology"/>
<accession>A0A8C4V1W9</accession>
<dbReference type="Proteomes" id="UP000694562">
    <property type="component" value="Unplaced"/>
</dbReference>
<keyword evidence="5" id="KW-0378">Hydrolase</keyword>
<keyword evidence="6" id="KW-0442">Lipid degradation</keyword>
<evidence type="ECO:0000256" key="7">
    <source>
        <dbReference type="ARBA" id="ARBA00023098"/>
    </source>
</evidence>
<evidence type="ECO:0000313" key="12">
    <source>
        <dbReference type="Proteomes" id="UP000694562"/>
    </source>
</evidence>